<dbReference type="PANTHER" id="PTHR33573:SF30">
    <property type="entry name" value="CASP-LIKE PROTEIN 2C1-RELATED"/>
    <property type="match status" value="1"/>
</dbReference>
<dbReference type="Proteomes" id="UP000734854">
    <property type="component" value="Unassembled WGS sequence"/>
</dbReference>
<evidence type="ECO:0000256" key="8">
    <source>
        <dbReference type="RuleBase" id="RU361233"/>
    </source>
</evidence>
<comment type="caution">
    <text evidence="10">The sequence shown here is derived from an EMBL/GenBank/DDBJ whole genome shotgun (WGS) entry which is preliminary data.</text>
</comment>
<feature type="domain" description="Casparian strip membrane protein" evidence="9">
    <location>
        <begin position="25"/>
        <end position="175"/>
    </location>
</feature>
<reference evidence="10 11" key="1">
    <citation type="submission" date="2020-08" db="EMBL/GenBank/DDBJ databases">
        <title>Plant Genome Project.</title>
        <authorList>
            <person name="Zhang R.-G."/>
        </authorList>
    </citation>
    <scope>NUCLEOTIDE SEQUENCE [LARGE SCALE GENOMIC DNA]</scope>
    <source>
        <tissue evidence="10">Rhizome</tissue>
    </source>
</reference>
<dbReference type="InterPro" id="IPR006459">
    <property type="entry name" value="CASP/CASPL"/>
</dbReference>
<protein>
    <recommendedName>
        <fullName evidence="8">CASP-like protein</fullName>
    </recommendedName>
</protein>
<evidence type="ECO:0000256" key="7">
    <source>
        <dbReference type="ARBA" id="ARBA00023136"/>
    </source>
</evidence>
<evidence type="ECO:0000256" key="3">
    <source>
        <dbReference type="ARBA" id="ARBA00011489"/>
    </source>
</evidence>
<dbReference type="NCBIfam" id="TIGR01569">
    <property type="entry name" value="A_tha_TIGR01569"/>
    <property type="match status" value="1"/>
</dbReference>
<dbReference type="Pfam" id="PF04535">
    <property type="entry name" value="CASP_dom"/>
    <property type="match status" value="1"/>
</dbReference>
<sequence>MVRAAYKERKKLPSDGEPVGAEMELVRAECGMRALSLLLAAMAALLLGLDSETETVIFISKKATVKDLTALWVMTIAASVTSGYHLLQLCRCVASAALGRQSSGPQNKLAALWLQFLLDQGVAYAIFVATMAGLQGSLVALLGVHKLQWVKLCNIYGRFCKQIGGGILCGAAAALAMAVVAAISAHRLFRLRYASSTSN</sequence>
<evidence type="ECO:0000256" key="1">
    <source>
        <dbReference type="ARBA" id="ARBA00004651"/>
    </source>
</evidence>
<dbReference type="GO" id="GO:0005886">
    <property type="term" value="C:plasma membrane"/>
    <property type="evidence" value="ECO:0007669"/>
    <property type="project" value="UniProtKB-SubCell"/>
</dbReference>
<keyword evidence="7 8" id="KW-0472">Membrane</keyword>
<comment type="subunit">
    <text evidence="3 8">Homodimer and heterodimers.</text>
</comment>
<proteinExistence type="inferred from homology"/>
<gene>
    <name evidence="10" type="ORF">ZIOFF_019948</name>
</gene>
<dbReference type="EMBL" id="JACMSC010000005">
    <property type="protein sequence ID" value="KAG6522793.1"/>
    <property type="molecule type" value="Genomic_DNA"/>
</dbReference>
<evidence type="ECO:0000256" key="2">
    <source>
        <dbReference type="ARBA" id="ARBA00007651"/>
    </source>
</evidence>
<comment type="similarity">
    <text evidence="2 8">Belongs to the Casparian strip membrane proteins (CASP) family.</text>
</comment>
<comment type="subcellular location">
    <subcellularLocation>
        <location evidence="1 8">Cell membrane</location>
        <topology evidence="1 8">Multi-pass membrane protein</topology>
    </subcellularLocation>
</comment>
<evidence type="ECO:0000256" key="5">
    <source>
        <dbReference type="ARBA" id="ARBA00022692"/>
    </source>
</evidence>
<keyword evidence="6 8" id="KW-1133">Transmembrane helix</keyword>
<dbReference type="InterPro" id="IPR006702">
    <property type="entry name" value="CASP_dom"/>
</dbReference>
<feature type="transmembrane region" description="Helical" evidence="8">
    <location>
        <begin position="69"/>
        <end position="87"/>
    </location>
</feature>
<evidence type="ECO:0000313" key="11">
    <source>
        <dbReference type="Proteomes" id="UP000734854"/>
    </source>
</evidence>
<name>A0A8J5LPB2_ZINOF</name>
<dbReference type="AlphaFoldDB" id="A0A8J5LPB2"/>
<dbReference type="PANTHER" id="PTHR33573">
    <property type="entry name" value="CASP-LIKE PROTEIN 4A4"/>
    <property type="match status" value="1"/>
</dbReference>
<dbReference type="OrthoDB" id="689315at2759"/>
<keyword evidence="5 8" id="KW-0812">Transmembrane</keyword>
<evidence type="ECO:0000313" key="10">
    <source>
        <dbReference type="EMBL" id="KAG6522793.1"/>
    </source>
</evidence>
<evidence type="ECO:0000256" key="6">
    <source>
        <dbReference type="ARBA" id="ARBA00022989"/>
    </source>
</evidence>
<comment type="caution">
    <text evidence="8">Lacks conserved residue(s) required for the propagation of feature annotation.</text>
</comment>
<feature type="transmembrane region" description="Helical" evidence="8">
    <location>
        <begin position="163"/>
        <end position="183"/>
    </location>
</feature>
<keyword evidence="11" id="KW-1185">Reference proteome</keyword>
<evidence type="ECO:0000259" key="9">
    <source>
        <dbReference type="Pfam" id="PF04535"/>
    </source>
</evidence>
<evidence type="ECO:0000256" key="4">
    <source>
        <dbReference type="ARBA" id="ARBA00022475"/>
    </source>
</evidence>
<organism evidence="10 11">
    <name type="scientific">Zingiber officinale</name>
    <name type="common">Ginger</name>
    <name type="synonym">Amomum zingiber</name>
    <dbReference type="NCBI Taxonomy" id="94328"/>
    <lineage>
        <taxon>Eukaryota</taxon>
        <taxon>Viridiplantae</taxon>
        <taxon>Streptophyta</taxon>
        <taxon>Embryophyta</taxon>
        <taxon>Tracheophyta</taxon>
        <taxon>Spermatophyta</taxon>
        <taxon>Magnoliopsida</taxon>
        <taxon>Liliopsida</taxon>
        <taxon>Zingiberales</taxon>
        <taxon>Zingiberaceae</taxon>
        <taxon>Zingiber</taxon>
    </lineage>
</organism>
<feature type="transmembrane region" description="Helical" evidence="8">
    <location>
        <begin position="122"/>
        <end position="143"/>
    </location>
</feature>
<accession>A0A8J5LPB2</accession>
<keyword evidence="4 8" id="KW-1003">Cell membrane</keyword>